<dbReference type="FunFam" id="1.25.40.10:FF:000344">
    <property type="entry name" value="Pentatricopeptide repeat-containing protein"/>
    <property type="match status" value="1"/>
</dbReference>
<feature type="repeat" description="PPR" evidence="2">
    <location>
        <begin position="357"/>
        <end position="391"/>
    </location>
</feature>
<dbReference type="Gene3D" id="1.25.40.10">
    <property type="entry name" value="Tetratricopeptide repeat domain"/>
    <property type="match status" value="7"/>
</dbReference>
<evidence type="ECO:0000256" key="1">
    <source>
        <dbReference type="ARBA" id="ARBA00022737"/>
    </source>
</evidence>
<dbReference type="GO" id="GO:0003723">
    <property type="term" value="F:RNA binding"/>
    <property type="evidence" value="ECO:0000318"/>
    <property type="project" value="GO_Central"/>
</dbReference>
<dbReference type="NCBIfam" id="TIGR00756">
    <property type="entry name" value="PPR"/>
    <property type="match status" value="7"/>
</dbReference>
<evidence type="ECO:0000256" key="2">
    <source>
        <dbReference type="PROSITE-ProRule" id="PRU00708"/>
    </source>
</evidence>
<reference evidence="4" key="1">
    <citation type="journal article" date="2013" name="Science">
        <title>The Amborella genome and the evolution of flowering plants.</title>
        <authorList>
            <consortium name="Amborella Genome Project"/>
        </authorList>
    </citation>
    <scope>NUCLEOTIDE SEQUENCE [LARGE SCALE GENOMIC DNA]</scope>
</reference>
<feature type="repeat" description="PPR" evidence="2">
    <location>
        <begin position="326"/>
        <end position="356"/>
    </location>
</feature>
<dbReference type="Pfam" id="PF13041">
    <property type="entry name" value="PPR_2"/>
    <property type="match status" value="2"/>
</dbReference>
<proteinExistence type="predicted"/>
<feature type="repeat" description="PPR" evidence="2">
    <location>
        <begin position="195"/>
        <end position="229"/>
    </location>
</feature>
<dbReference type="Pfam" id="PF01535">
    <property type="entry name" value="PPR"/>
    <property type="match status" value="9"/>
</dbReference>
<dbReference type="PROSITE" id="PS51375">
    <property type="entry name" value="PPR"/>
    <property type="match status" value="7"/>
</dbReference>
<sequence length="845" mass="93823">MIRLLRACTSIRSLDRGMILHGHAIKAGLNSHTSIETTLVIMYVKCNSLLNASLVFDNMHQRNPIVNSAMIAGYSKHKRFEDAQKTFDGITERNIKCWNAMISAYSLNQNYHEGLALFRELQASRLDPDEFTVSNVLTISANLNALEEGKQIHGFIVKKGFVLDVTVSNSLINMYSKCACMDDAERVFEAITQRDVYSWTAMVSGYAQNGKTEAAMKLFNEMPQRNVVSWNAMIGGYQQEGDNISALAKFVKMLKEREKPNQSSFVSVLKACAGLQTIETGKQIQSYLIKSGTEADAHVGTAIIEMHAKFGDIISAHKSFEASEHNVVSWSVLVGAYTQNGYITEAASLFQEMPKKNVISYNIMVSAYVQNELKTEAFSLLSDMIKAGVRPNEHTLSSLLNSCSGKNKTGFGLHGFAIKMGFEVDISIGNCLVTMYGEQRCMNNAYMVFQSMPRHDVVSWTAMVSAYLTNQRIEEARQTFESMPQQNLISWNTMISGYLQAGKITVDPMSETSITVTYTKDPLSGAEDALTLFYKMEQSGIRPDNFTYNCALTACAAIGALHQASTIHAITIHRAYDSDKGVTNALMAAYSKCGSLQNAEQIFNNLEEPDTISWNTLITGYAQNGQGNHVLEFFNEMLKSGIEPNHVTYVSILSACSYIGEVEKGREYFESMSRDHGLNPRRDHYACMVDLLGRAGHLKDAMTLIKDMPFEPDSVVWGALLGACQLHSDPELGRQAAEKILELNPDSSGTYATLSNIFAGAGMWEDAARVRTAMKGQQLQKKPGCSWIEIRGYKQLFLAGDRSHPQRDSILAALSDLYINIKEEGYAPELGFCVIDMDSDEYLTY</sequence>
<dbReference type="InterPro" id="IPR046848">
    <property type="entry name" value="E_motif"/>
</dbReference>
<evidence type="ECO:0000313" key="3">
    <source>
        <dbReference type="EMBL" id="ERN09103.1"/>
    </source>
</evidence>
<dbReference type="PANTHER" id="PTHR47926">
    <property type="entry name" value="PENTATRICOPEPTIDE REPEAT-CONTAINING PROTEIN"/>
    <property type="match status" value="1"/>
</dbReference>
<gene>
    <name evidence="3" type="ORF">AMTR_s00014p00090010</name>
</gene>
<feature type="repeat" description="PPR" evidence="2">
    <location>
        <begin position="94"/>
        <end position="128"/>
    </location>
</feature>
<dbReference type="Gramene" id="ERN09103">
    <property type="protein sequence ID" value="ERN09103"/>
    <property type="gene ID" value="AMTR_s00014p00090010"/>
</dbReference>
<dbReference type="Pfam" id="PF20431">
    <property type="entry name" value="E_motif"/>
    <property type="match status" value="1"/>
</dbReference>
<feature type="repeat" description="PPR" evidence="2">
    <location>
        <begin position="610"/>
        <end position="644"/>
    </location>
</feature>
<dbReference type="InterPro" id="IPR046960">
    <property type="entry name" value="PPR_At4g14850-like_plant"/>
</dbReference>
<dbReference type="GO" id="GO:0005739">
    <property type="term" value="C:mitochondrion"/>
    <property type="evidence" value="ECO:0000318"/>
    <property type="project" value="GO_Central"/>
</dbReference>
<dbReference type="InterPro" id="IPR002885">
    <property type="entry name" value="PPR_rpt"/>
</dbReference>
<keyword evidence="1" id="KW-0677">Repeat</keyword>
<accession>W1PM12</accession>
<keyword evidence="4" id="KW-1185">Reference proteome</keyword>
<dbReference type="InterPro" id="IPR011990">
    <property type="entry name" value="TPR-like_helical_dom_sf"/>
</dbReference>
<feature type="repeat" description="PPR" evidence="2">
    <location>
        <begin position="645"/>
        <end position="680"/>
    </location>
</feature>
<evidence type="ECO:0000313" key="4">
    <source>
        <dbReference type="Proteomes" id="UP000017836"/>
    </source>
</evidence>
<dbReference type="FunFam" id="1.25.40.10:FF:000366">
    <property type="entry name" value="Pentatricopeptide (PPR) repeat-containing protein"/>
    <property type="match status" value="1"/>
</dbReference>
<dbReference type="OMA" id="LITMYGE"/>
<dbReference type="Proteomes" id="UP000017836">
    <property type="component" value="Unassembled WGS sequence"/>
</dbReference>
<dbReference type="EMBL" id="KI393051">
    <property type="protein sequence ID" value="ERN09103.1"/>
    <property type="molecule type" value="Genomic_DNA"/>
</dbReference>
<dbReference type="GO" id="GO:0009451">
    <property type="term" value="P:RNA modification"/>
    <property type="evidence" value="ECO:0000318"/>
    <property type="project" value="GO_Central"/>
</dbReference>
<dbReference type="eggNOG" id="KOG4197">
    <property type="taxonomic scope" value="Eukaryota"/>
</dbReference>
<dbReference type="SUPFAM" id="SSF48452">
    <property type="entry name" value="TPR-like"/>
    <property type="match status" value="1"/>
</dbReference>
<organism evidence="3 4">
    <name type="scientific">Amborella trichopoda</name>
    <dbReference type="NCBI Taxonomy" id="13333"/>
    <lineage>
        <taxon>Eukaryota</taxon>
        <taxon>Viridiplantae</taxon>
        <taxon>Streptophyta</taxon>
        <taxon>Embryophyta</taxon>
        <taxon>Tracheophyta</taxon>
        <taxon>Spermatophyta</taxon>
        <taxon>Magnoliopsida</taxon>
        <taxon>Amborellales</taxon>
        <taxon>Amborellaceae</taxon>
        <taxon>Amborella</taxon>
    </lineage>
</organism>
<dbReference type="AlphaFoldDB" id="W1PM12"/>
<name>W1PM12_AMBTC</name>
<feature type="repeat" description="PPR" evidence="2">
    <location>
        <begin position="456"/>
        <end position="490"/>
    </location>
</feature>
<dbReference type="FunFam" id="1.25.40.10:FF:000348">
    <property type="entry name" value="Pentatricopeptide repeat-containing protein chloroplastic"/>
    <property type="match status" value="1"/>
</dbReference>
<protein>
    <submittedName>
        <fullName evidence="3">Uncharacterized protein</fullName>
    </submittedName>
</protein>
<dbReference type="HOGENOM" id="CLU_002706_37_8_1"/>